<evidence type="ECO:0000256" key="3">
    <source>
        <dbReference type="ARBA" id="ARBA00013014"/>
    </source>
</evidence>
<dbReference type="GO" id="GO:0015940">
    <property type="term" value="P:pantothenate biosynthetic process"/>
    <property type="evidence" value="ECO:0007669"/>
    <property type="project" value="UniProtKB-UniPathway"/>
</dbReference>
<keyword evidence="11" id="KW-0472">Membrane</keyword>
<evidence type="ECO:0000256" key="7">
    <source>
        <dbReference type="ARBA" id="ARBA00023002"/>
    </source>
</evidence>
<evidence type="ECO:0000256" key="11">
    <source>
        <dbReference type="SAM" id="Phobius"/>
    </source>
</evidence>
<keyword evidence="7 10" id="KW-0560">Oxidoreductase</keyword>
<evidence type="ECO:0000256" key="4">
    <source>
        <dbReference type="ARBA" id="ARBA00019465"/>
    </source>
</evidence>
<sequence>MIKHKNKDEDATIGPYLKVATDGNYQENMPATEIAKITTDNPWYILGAGAMGCLWASYLTLAGLPVVLITRNKRNGNAINLTKANHSQSITIKQITLGELKPSTLTIKHLLVTTKAQQTISALSDIKPHIDNDAILFILQNGMAGKHIANLLPTQQLITGITTDGAYRTDELSVVHAGTGETLLGDKSIIDCLPKNHLAIKFCDDIDNKQWQKLAINCAINGLTAIYQCRNGELLENEEALSRIKLLCNEITAVMHALGLSVHQSIFDQTLHTLTITADNYSSMYQDCQQQQSTEIDFINGYLCSEAQRLNINCPENQRVLAAIKQIEQSYAQ</sequence>
<feature type="domain" description="Ketopantoate reductase C-terminal" evidence="13">
    <location>
        <begin position="205"/>
        <end position="328"/>
    </location>
</feature>
<dbReference type="Gene3D" id="3.40.50.720">
    <property type="entry name" value="NAD(P)-binding Rossmann-like Domain"/>
    <property type="match status" value="1"/>
</dbReference>
<dbReference type="KEGG" id="osg:BST96_12025"/>
<keyword evidence="11" id="KW-0812">Transmembrane</keyword>
<dbReference type="InterPro" id="IPR050838">
    <property type="entry name" value="Ketopantoate_reductase"/>
</dbReference>
<dbReference type="Proteomes" id="UP000193450">
    <property type="component" value="Chromosome"/>
</dbReference>
<dbReference type="InterPro" id="IPR013328">
    <property type="entry name" value="6PGD_dom2"/>
</dbReference>
<evidence type="ECO:0000259" key="13">
    <source>
        <dbReference type="Pfam" id="PF08546"/>
    </source>
</evidence>
<evidence type="ECO:0000256" key="9">
    <source>
        <dbReference type="ARBA" id="ARBA00048793"/>
    </source>
</evidence>
<dbReference type="UniPathway" id="UPA00028">
    <property type="reaction ID" value="UER00004"/>
</dbReference>
<dbReference type="GO" id="GO:0050661">
    <property type="term" value="F:NADP binding"/>
    <property type="evidence" value="ECO:0007669"/>
    <property type="project" value="TreeGrafter"/>
</dbReference>
<dbReference type="EC" id="1.1.1.169" evidence="3 10"/>
<dbReference type="PANTHER" id="PTHR43765">
    <property type="entry name" value="2-DEHYDROPANTOATE 2-REDUCTASE-RELATED"/>
    <property type="match status" value="1"/>
</dbReference>
<dbReference type="STRING" id="716816.BST96_12025"/>
<dbReference type="Pfam" id="PF02558">
    <property type="entry name" value="ApbA"/>
    <property type="match status" value="1"/>
</dbReference>
<dbReference type="RefSeq" id="WP_085758945.1">
    <property type="nucleotide sequence ID" value="NZ_CP019343.1"/>
</dbReference>
<dbReference type="SUPFAM" id="SSF48179">
    <property type="entry name" value="6-phosphogluconate dehydrogenase C-terminal domain-like"/>
    <property type="match status" value="1"/>
</dbReference>
<dbReference type="AlphaFoldDB" id="A0A1X9NEC4"/>
<dbReference type="InterPro" id="IPR008927">
    <property type="entry name" value="6-PGluconate_DH-like_C_sf"/>
</dbReference>
<dbReference type="NCBIfam" id="TIGR00745">
    <property type="entry name" value="apbA_panE"/>
    <property type="match status" value="1"/>
</dbReference>
<dbReference type="InterPro" id="IPR013332">
    <property type="entry name" value="KPR_N"/>
</dbReference>
<name>A0A1X9NEC4_9GAMM</name>
<keyword evidence="11" id="KW-1133">Transmembrane helix</keyword>
<comment type="catalytic activity">
    <reaction evidence="9 10">
        <text>(R)-pantoate + NADP(+) = 2-dehydropantoate + NADPH + H(+)</text>
        <dbReference type="Rhea" id="RHEA:16233"/>
        <dbReference type="ChEBI" id="CHEBI:11561"/>
        <dbReference type="ChEBI" id="CHEBI:15378"/>
        <dbReference type="ChEBI" id="CHEBI:15980"/>
        <dbReference type="ChEBI" id="CHEBI:57783"/>
        <dbReference type="ChEBI" id="CHEBI:58349"/>
        <dbReference type="EC" id="1.1.1.169"/>
    </reaction>
</comment>
<dbReference type="SUPFAM" id="SSF51735">
    <property type="entry name" value="NAD(P)-binding Rossmann-fold domains"/>
    <property type="match status" value="1"/>
</dbReference>
<feature type="transmembrane region" description="Helical" evidence="11">
    <location>
        <begin position="43"/>
        <end position="69"/>
    </location>
</feature>
<dbReference type="EMBL" id="CP019343">
    <property type="protein sequence ID" value="ARN74782.1"/>
    <property type="molecule type" value="Genomic_DNA"/>
</dbReference>
<dbReference type="PANTHER" id="PTHR43765:SF2">
    <property type="entry name" value="2-DEHYDROPANTOATE 2-REDUCTASE"/>
    <property type="match status" value="1"/>
</dbReference>
<keyword evidence="15" id="KW-1185">Reference proteome</keyword>
<comment type="pathway">
    <text evidence="1 10">Cofactor biosynthesis; (R)-pantothenate biosynthesis; (R)-pantoate from 3-methyl-2-oxobutanoate: step 2/2.</text>
</comment>
<dbReference type="GO" id="GO:0005737">
    <property type="term" value="C:cytoplasm"/>
    <property type="evidence" value="ECO:0007669"/>
    <property type="project" value="TreeGrafter"/>
</dbReference>
<dbReference type="GO" id="GO:0008677">
    <property type="term" value="F:2-dehydropantoate 2-reductase activity"/>
    <property type="evidence" value="ECO:0007669"/>
    <property type="project" value="UniProtKB-EC"/>
</dbReference>
<keyword evidence="6 10" id="KW-0521">NADP</keyword>
<evidence type="ECO:0000256" key="6">
    <source>
        <dbReference type="ARBA" id="ARBA00022857"/>
    </source>
</evidence>
<dbReference type="FunFam" id="1.10.1040.10:FF:000017">
    <property type="entry name" value="2-dehydropantoate 2-reductase"/>
    <property type="match status" value="1"/>
</dbReference>
<dbReference type="InterPro" id="IPR036291">
    <property type="entry name" value="NAD(P)-bd_dom_sf"/>
</dbReference>
<evidence type="ECO:0000256" key="5">
    <source>
        <dbReference type="ARBA" id="ARBA00022655"/>
    </source>
</evidence>
<feature type="domain" description="Ketopantoate reductase N-terminal" evidence="12">
    <location>
        <begin position="43"/>
        <end position="186"/>
    </location>
</feature>
<proteinExistence type="inferred from homology"/>
<evidence type="ECO:0000256" key="10">
    <source>
        <dbReference type="RuleBase" id="RU362068"/>
    </source>
</evidence>
<protein>
    <recommendedName>
        <fullName evidence="4 10">2-dehydropantoate 2-reductase</fullName>
        <ecNumber evidence="3 10">1.1.1.169</ecNumber>
    </recommendedName>
    <alternativeName>
        <fullName evidence="8 10">Ketopantoate reductase</fullName>
    </alternativeName>
</protein>
<dbReference type="OrthoDB" id="6530772at2"/>
<evidence type="ECO:0000259" key="12">
    <source>
        <dbReference type="Pfam" id="PF02558"/>
    </source>
</evidence>
<evidence type="ECO:0000256" key="2">
    <source>
        <dbReference type="ARBA" id="ARBA00007870"/>
    </source>
</evidence>
<dbReference type="InterPro" id="IPR003710">
    <property type="entry name" value="ApbA"/>
</dbReference>
<comment type="function">
    <text evidence="10">Catalyzes the NADPH-dependent reduction of ketopantoate into pantoic acid.</text>
</comment>
<dbReference type="Gene3D" id="1.10.1040.10">
    <property type="entry name" value="N-(1-d-carboxylethyl)-l-norvaline Dehydrogenase, domain 2"/>
    <property type="match status" value="1"/>
</dbReference>
<evidence type="ECO:0000256" key="1">
    <source>
        <dbReference type="ARBA" id="ARBA00004994"/>
    </source>
</evidence>
<dbReference type="Pfam" id="PF08546">
    <property type="entry name" value="ApbA_C"/>
    <property type="match status" value="1"/>
</dbReference>
<comment type="similarity">
    <text evidence="2 10">Belongs to the ketopantoate reductase family.</text>
</comment>
<organism evidence="14 15">
    <name type="scientific">Oceanicoccus sagamiensis</name>
    <dbReference type="NCBI Taxonomy" id="716816"/>
    <lineage>
        <taxon>Bacteria</taxon>
        <taxon>Pseudomonadati</taxon>
        <taxon>Pseudomonadota</taxon>
        <taxon>Gammaproteobacteria</taxon>
        <taxon>Cellvibrionales</taxon>
        <taxon>Spongiibacteraceae</taxon>
        <taxon>Oceanicoccus</taxon>
    </lineage>
</organism>
<accession>A0A1X9NEC4</accession>
<gene>
    <name evidence="14" type="ORF">BST96_12025</name>
</gene>
<dbReference type="InterPro" id="IPR013752">
    <property type="entry name" value="KPA_reductase"/>
</dbReference>
<evidence type="ECO:0000313" key="14">
    <source>
        <dbReference type="EMBL" id="ARN74782.1"/>
    </source>
</evidence>
<evidence type="ECO:0000256" key="8">
    <source>
        <dbReference type="ARBA" id="ARBA00032024"/>
    </source>
</evidence>
<keyword evidence="5 10" id="KW-0566">Pantothenate biosynthesis</keyword>
<reference evidence="14 15" key="1">
    <citation type="submission" date="2016-11" db="EMBL/GenBank/DDBJ databases">
        <title>Trade-off between light-utilization and light-protection in marine flavobacteria.</title>
        <authorList>
            <person name="Kumagai Y."/>
        </authorList>
    </citation>
    <scope>NUCLEOTIDE SEQUENCE [LARGE SCALE GENOMIC DNA]</scope>
    <source>
        <strain evidence="14 15">NBRC 107125</strain>
    </source>
</reference>
<evidence type="ECO:0000313" key="15">
    <source>
        <dbReference type="Proteomes" id="UP000193450"/>
    </source>
</evidence>